<protein>
    <recommendedName>
        <fullName evidence="4">HTH hxlR-type domain-containing protein</fullName>
    </recommendedName>
</protein>
<organism evidence="5">
    <name type="scientific">marine sediment metagenome</name>
    <dbReference type="NCBI Taxonomy" id="412755"/>
    <lineage>
        <taxon>unclassified sequences</taxon>
        <taxon>metagenomes</taxon>
        <taxon>ecological metagenomes</taxon>
    </lineage>
</organism>
<dbReference type="GO" id="GO:0003677">
    <property type="term" value="F:DNA binding"/>
    <property type="evidence" value="ECO:0007669"/>
    <property type="project" value="UniProtKB-KW"/>
</dbReference>
<dbReference type="PROSITE" id="PS51118">
    <property type="entry name" value="HTH_HXLR"/>
    <property type="match status" value="1"/>
</dbReference>
<proteinExistence type="predicted"/>
<name>A0A0F9YU33_9ZZZZ</name>
<evidence type="ECO:0000313" key="5">
    <source>
        <dbReference type="EMBL" id="KKO08284.1"/>
    </source>
</evidence>
<keyword evidence="2" id="KW-0238">DNA-binding</keyword>
<dbReference type="InterPro" id="IPR036390">
    <property type="entry name" value="WH_DNA-bd_sf"/>
</dbReference>
<evidence type="ECO:0000256" key="3">
    <source>
        <dbReference type="ARBA" id="ARBA00023163"/>
    </source>
</evidence>
<evidence type="ECO:0000259" key="4">
    <source>
        <dbReference type="PROSITE" id="PS51118"/>
    </source>
</evidence>
<evidence type="ECO:0000256" key="2">
    <source>
        <dbReference type="ARBA" id="ARBA00023125"/>
    </source>
</evidence>
<gene>
    <name evidence="5" type="ORF">LCGC14_0049820</name>
</gene>
<dbReference type="PANTHER" id="PTHR33204">
    <property type="entry name" value="TRANSCRIPTIONAL REGULATOR, MARR FAMILY"/>
    <property type="match status" value="1"/>
</dbReference>
<comment type="caution">
    <text evidence="5">The sequence shown here is derived from an EMBL/GenBank/DDBJ whole genome shotgun (WGS) entry which is preliminary data.</text>
</comment>
<dbReference type="EMBL" id="LAZR01000010">
    <property type="protein sequence ID" value="KKO08284.1"/>
    <property type="molecule type" value="Genomic_DNA"/>
</dbReference>
<feature type="domain" description="HTH hxlR-type" evidence="4">
    <location>
        <begin position="11"/>
        <end position="110"/>
    </location>
</feature>
<keyword evidence="3" id="KW-0804">Transcription</keyword>
<sequence length="137" mass="15863">MSEDFPSRSHCPINYALESFGDKWTLLIIRDLMFKTKTSFNEFLSSNEKISTNILADRLRRLESLGIVSKEVSDENRSKLIYSLTRKGRDLLPIMMEITQWSGRYDPQTNAPEALLKRLEADKLGLIKDIEAGWEHK</sequence>
<accession>A0A0F9YU33</accession>
<dbReference type="InterPro" id="IPR002577">
    <property type="entry name" value="HTH_HxlR"/>
</dbReference>
<keyword evidence="1" id="KW-0805">Transcription regulation</keyword>
<dbReference type="SUPFAM" id="SSF46785">
    <property type="entry name" value="Winged helix' DNA-binding domain"/>
    <property type="match status" value="1"/>
</dbReference>
<evidence type="ECO:0000256" key="1">
    <source>
        <dbReference type="ARBA" id="ARBA00023015"/>
    </source>
</evidence>
<dbReference type="Gene3D" id="1.10.10.10">
    <property type="entry name" value="Winged helix-like DNA-binding domain superfamily/Winged helix DNA-binding domain"/>
    <property type="match status" value="1"/>
</dbReference>
<dbReference type="Pfam" id="PF01638">
    <property type="entry name" value="HxlR"/>
    <property type="match status" value="1"/>
</dbReference>
<dbReference type="AlphaFoldDB" id="A0A0F9YU33"/>
<dbReference type="PANTHER" id="PTHR33204:SF37">
    <property type="entry name" value="HTH-TYPE TRANSCRIPTIONAL REGULATOR YODB"/>
    <property type="match status" value="1"/>
</dbReference>
<reference evidence="5" key="1">
    <citation type="journal article" date="2015" name="Nature">
        <title>Complex archaea that bridge the gap between prokaryotes and eukaryotes.</title>
        <authorList>
            <person name="Spang A."/>
            <person name="Saw J.H."/>
            <person name="Jorgensen S.L."/>
            <person name="Zaremba-Niedzwiedzka K."/>
            <person name="Martijn J."/>
            <person name="Lind A.E."/>
            <person name="van Eijk R."/>
            <person name="Schleper C."/>
            <person name="Guy L."/>
            <person name="Ettema T.J."/>
        </authorList>
    </citation>
    <scope>NUCLEOTIDE SEQUENCE</scope>
</reference>
<dbReference type="InterPro" id="IPR036388">
    <property type="entry name" value="WH-like_DNA-bd_sf"/>
</dbReference>